<keyword evidence="2" id="KW-1133">Transmembrane helix</keyword>
<proteinExistence type="predicted"/>
<keyword evidence="2" id="KW-0472">Membrane</keyword>
<keyword evidence="2" id="KW-0812">Transmembrane</keyword>
<feature type="coiled-coil region" evidence="1">
    <location>
        <begin position="129"/>
        <end position="194"/>
    </location>
</feature>
<name>A0A316KXC5_9FLAO</name>
<accession>A0A316KXC5</accession>
<protein>
    <recommendedName>
        <fullName evidence="5">DUF4179 domain-containing protein</fullName>
    </recommendedName>
</protein>
<dbReference type="AlphaFoldDB" id="A0A316KXC5"/>
<keyword evidence="4" id="KW-1185">Reference proteome</keyword>
<organism evidence="3 4">
    <name type="scientific">Flagellimonas aquimarina</name>
    <dbReference type="NCBI Taxonomy" id="2201895"/>
    <lineage>
        <taxon>Bacteria</taxon>
        <taxon>Pseudomonadati</taxon>
        <taxon>Bacteroidota</taxon>
        <taxon>Flavobacteriia</taxon>
        <taxon>Flavobacteriales</taxon>
        <taxon>Flavobacteriaceae</taxon>
        <taxon>Flagellimonas</taxon>
    </lineage>
</organism>
<gene>
    <name evidence="3" type="ORF">DKG77_08485</name>
</gene>
<reference evidence="3 4" key="1">
    <citation type="submission" date="2018-05" db="EMBL/GenBank/DDBJ databases">
        <title>Complete genome sequence of Flagellimonas aquimarina ECD12 isolated from seaweed Ecklonia cava.</title>
        <authorList>
            <person name="Choi S."/>
            <person name="Seong C."/>
        </authorList>
    </citation>
    <scope>NUCLEOTIDE SEQUENCE [LARGE SCALE GENOMIC DNA]</scope>
    <source>
        <strain evidence="3 4">ECD12</strain>
    </source>
</reference>
<evidence type="ECO:0000313" key="3">
    <source>
        <dbReference type="EMBL" id="PWL38306.1"/>
    </source>
</evidence>
<dbReference type="RefSeq" id="WP_109662153.1">
    <property type="nucleotide sequence ID" value="NZ_QGEG01000002.1"/>
</dbReference>
<feature type="transmembrane region" description="Helical" evidence="2">
    <location>
        <begin position="45"/>
        <end position="65"/>
    </location>
</feature>
<dbReference type="EMBL" id="QGEG01000002">
    <property type="protein sequence ID" value="PWL38306.1"/>
    <property type="molecule type" value="Genomic_DNA"/>
</dbReference>
<evidence type="ECO:0008006" key="5">
    <source>
        <dbReference type="Google" id="ProtNLM"/>
    </source>
</evidence>
<evidence type="ECO:0000256" key="2">
    <source>
        <dbReference type="SAM" id="Phobius"/>
    </source>
</evidence>
<dbReference type="OrthoDB" id="1441018at2"/>
<comment type="caution">
    <text evidence="3">The sequence shown here is derived from an EMBL/GenBank/DDBJ whole genome shotgun (WGS) entry which is preliminary data.</text>
</comment>
<evidence type="ECO:0000256" key="1">
    <source>
        <dbReference type="SAM" id="Coils"/>
    </source>
</evidence>
<sequence length="197" mass="22402">MAQDLRELFEKEREQITHKIKSGHENRFLSKLEVEMPTEKKSSSLMWLSIAASVVVIVGLGLYFFSSTDHVGTNSNPTVVENNTSKEVQETISLGDLSPDLKKIESYYVTNINLELSDLEFTGDNKVIIDGYMERLGELDKEYNRLNIELNEIGPNDQTITALVKNLQLRLQLLQKLKTKLNQLKSSKNEQKSSNIV</sequence>
<evidence type="ECO:0000313" key="4">
    <source>
        <dbReference type="Proteomes" id="UP000245762"/>
    </source>
</evidence>
<dbReference type="Proteomes" id="UP000245762">
    <property type="component" value="Unassembled WGS sequence"/>
</dbReference>
<keyword evidence="1" id="KW-0175">Coiled coil</keyword>